<dbReference type="InterPro" id="IPR028641">
    <property type="entry name" value="RCC2"/>
</dbReference>
<dbReference type="InterPro" id="IPR000408">
    <property type="entry name" value="Reg_chr_condens"/>
</dbReference>
<dbReference type="PANTHER" id="PTHR46207:SF1">
    <property type="entry name" value="PROTEIN RCC2"/>
    <property type="match status" value="1"/>
</dbReference>
<evidence type="ECO:0000256" key="2">
    <source>
        <dbReference type="SAM" id="Coils"/>
    </source>
</evidence>
<dbReference type="PROSITE" id="PS50012">
    <property type="entry name" value="RCC1_3"/>
    <property type="match status" value="1"/>
</dbReference>
<feature type="coiled-coil region" evidence="2">
    <location>
        <begin position="503"/>
        <end position="643"/>
    </location>
</feature>
<feature type="coiled-coil region" evidence="2">
    <location>
        <begin position="384"/>
        <end position="453"/>
    </location>
</feature>
<protein>
    <submittedName>
        <fullName evidence="3">Uncharacterized protein</fullName>
    </submittedName>
</protein>
<keyword evidence="4" id="KW-1185">Reference proteome</keyword>
<dbReference type="PANTHER" id="PTHR46207">
    <property type="entry name" value="PROTEIN RCC2"/>
    <property type="match status" value="1"/>
</dbReference>
<dbReference type="Proteomes" id="UP001470230">
    <property type="component" value="Unassembled WGS sequence"/>
</dbReference>
<dbReference type="EMBL" id="JAPFFF010000055">
    <property type="protein sequence ID" value="KAK8838528.1"/>
    <property type="molecule type" value="Genomic_DNA"/>
</dbReference>
<dbReference type="Pfam" id="PF00415">
    <property type="entry name" value="RCC1"/>
    <property type="match status" value="1"/>
</dbReference>
<gene>
    <name evidence="3" type="ORF">M9Y10_033156</name>
</gene>
<evidence type="ECO:0000313" key="4">
    <source>
        <dbReference type="Proteomes" id="UP001470230"/>
    </source>
</evidence>
<sequence>MQVCGKNQYFGLGEESNREGYYGQCISPPFDSHVVIPSLKSFSAFDNHAVWVTREGQGFAIGSNESGQILGTMSKEVHQTEQLINIIDEKGQRCKIISAVCGHEYTLYLVSSETYANNQLVYSNENDFLSSPLFLSINGPNPLYLFGGWKTAAVIDNEGSIYVITKSVLKSIEKVVEKSVLPDDEKAVSVACCNTFVVAVSSNGRTFWSSLESAESGGSNRLIFRPVDELEKVDIVQVSGTMQNCLAVSRDGRVFGFGSNEWGQIGLGRRKTIASKFTQILALQSYRIVSASAGCCHSLFVSSDGTVLACGINGYGQLMLETGPSKRYVYLPVETSVTSFSSFIIAGNDISIVFVDCEAPKNSPNRVIPKEIAETDVATNKRWIQMQAEENARLKDENAKKTEKITKLEEENIIEKAKVFRLMKENDAQKEIIQQLEEENVAQIDTIIRLRTENSIEREKSSNLKNENEIQSNQIYHLKEENRIQSNKLFHLDSQVSSQKVELVKLKEDNQLKEKNILQLKNENLTQKTEIDKLRIENSVKEKRINKLVDKNEGQKLTIDHLKGKDINKLKETVAQAKIEINKLKSKNSQEKKEISQYKKENLSQKSKITQLITDISCRDAKISHLKEENSAHKTEAAQVKDDH</sequence>
<accession>A0ABR2GX72</accession>
<dbReference type="Gene3D" id="2.130.10.30">
    <property type="entry name" value="Regulator of chromosome condensation 1/beta-lactamase-inhibitor protein II"/>
    <property type="match status" value="2"/>
</dbReference>
<keyword evidence="2" id="KW-0175">Coiled coil</keyword>
<comment type="caution">
    <text evidence="3">The sequence shown here is derived from an EMBL/GenBank/DDBJ whole genome shotgun (WGS) entry which is preliminary data.</text>
</comment>
<dbReference type="SUPFAM" id="SSF50985">
    <property type="entry name" value="RCC1/BLIP-II"/>
    <property type="match status" value="1"/>
</dbReference>
<evidence type="ECO:0000256" key="1">
    <source>
        <dbReference type="PROSITE-ProRule" id="PRU00235"/>
    </source>
</evidence>
<feature type="repeat" description="RCC1" evidence="1">
    <location>
        <begin position="252"/>
        <end position="304"/>
    </location>
</feature>
<proteinExistence type="predicted"/>
<reference evidence="3 4" key="1">
    <citation type="submission" date="2024-04" db="EMBL/GenBank/DDBJ databases">
        <title>Tritrichomonas musculus Genome.</title>
        <authorList>
            <person name="Alves-Ferreira E."/>
            <person name="Grigg M."/>
            <person name="Lorenzi H."/>
            <person name="Galac M."/>
        </authorList>
    </citation>
    <scope>NUCLEOTIDE SEQUENCE [LARGE SCALE GENOMIC DNA]</scope>
    <source>
        <strain evidence="3 4">EAF2021</strain>
    </source>
</reference>
<evidence type="ECO:0000313" key="3">
    <source>
        <dbReference type="EMBL" id="KAK8838528.1"/>
    </source>
</evidence>
<name>A0ABR2GX72_9EUKA</name>
<dbReference type="InterPro" id="IPR009091">
    <property type="entry name" value="RCC1/BLIP-II"/>
</dbReference>
<organism evidence="3 4">
    <name type="scientific">Tritrichomonas musculus</name>
    <dbReference type="NCBI Taxonomy" id="1915356"/>
    <lineage>
        <taxon>Eukaryota</taxon>
        <taxon>Metamonada</taxon>
        <taxon>Parabasalia</taxon>
        <taxon>Tritrichomonadida</taxon>
        <taxon>Tritrichomonadidae</taxon>
        <taxon>Tritrichomonas</taxon>
    </lineage>
</organism>